<dbReference type="SMART" id="SM00612">
    <property type="entry name" value="Kelch"/>
    <property type="match status" value="3"/>
</dbReference>
<keyword evidence="2" id="KW-0677">Repeat</keyword>
<protein>
    <submittedName>
        <fullName evidence="4">F-box/kelch-repeat protein-like protein</fullName>
    </submittedName>
</protein>
<evidence type="ECO:0000313" key="5">
    <source>
        <dbReference type="Proteomes" id="UP001567538"/>
    </source>
</evidence>
<accession>A0ABD1HDH0</accession>
<dbReference type="InterPro" id="IPR052439">
    <property type="entry name" value="F-box/Kelch-repeat"/>
</dbReference>
<sequence length="417" mass="46867">MKIWRIIGLGSVKPMLEGEDERCEFRAESSEGDWIVLNIPPSKKTSMLENGETSGEGGSNGEGPQDADYSENPSLSYELENEIFARFPRTEHWKLCFVNKRCLGLVRSGELYKMRKRIGCVEPAVFMFACGESSWWAFDRGFTSRRRLPVLPSDPCFSSGDKESVCAGTHLLVSGREIDGLVVWRYELSENAWYKGPSMVNPRCLFASATCGDCAYVAGGMGAASSKEVYDTAEKYNMESRSWEALPRMKKRRKLCAGFYMDNRFYVIGGRNEDGELTCGEFFDERRNRWEVVADMLKDDPVQSSYSPPLLAVVNNELYSLEVSSNQLKVYLKQTNTWKHLGRVPVRADCNRGWGVAFKSLGNELLVIGASEAGNYMAIYTCCPDSTSGSPTLHWKLLHSATSRLSHFIWNCSVMLA</sequence>
<evidence type="ECO:0000256" key="2">
    <source>
        <dbReference type="ARBA" id="ARBA00022737"/>
    </source>
</evidence>
<dbReference type="InterPro" id="IPR015915">
    <property type="entry name" value="Kelch-typ_b-propeller"/>
</dbReference>
<comment type="caution">
    <text evidence="4">The sequence shown here is derived from an EMBL/GenBank/DDBJ whole genome shotgun (WGS) entry which is preliminary data.</text>
</comment>
<evidence type="ECO:0000256" key="1">
    <source>
        <dbReference type="ARBA" id="ARBA00022441"/>
    </source>
</evidence>
<dbReference type="EMBL" id="JBEAFC010000006">
    <property type="protein sequence ID" value="KAL1553298.1"/>
    <property type="molecule type" value="Genomic_DNA"/>
</dbReference>
<gene>
    <name evidence="4" type="ORF">AAHA92_13991</name>
</gene>
<feature type="region of interest" description="Disordered" evidence="3">
    <location>
        <begin position="44"/>
        <end position="71"/>
    </location>
</feature>
<dbReference type="Pfam" id="PF01344">
    <property type="entry name" value="Kelch_1"/>
    <property type="match status" value="2"/>
</dbReference>
<dbReference type="Gene3D" id="2.120.10.80">
    <property type="entry name" value="Kelch-type beta propeller"/>
    <property type="match status" value="1"/>
</dbReference>
<name>A0ABD1HDH0_SALDI</name>
<dbReference type="PANTHER" id="PTHR46122">
    <property type="entry name" value="GALACTOSE OXIDASE/KELCH REPEAT PROTEIN-RELATED"/>
    <property type="match status" value="1"/>
</dbReference>
<keyword evidence="5" id="KW-1185">Reference proteome</keyword>
<reference evidence="4 5" key="1">
    <citation type="submission" date="2024-06" db="EMBL/GenBank/DDBJ databases">
        <title>A chromosome level genome sequence of Diviner's sage (Salvia divinorum).</title>
        <authorList>
            <person name="Ford S.A."/>
            <person name="Ro D.-K."/>
            <person name="Ness R.W."/>
            <person name="Phillips M.A."/>
        </authorList>
    </citation>
    <scope>NUCLEOTIDE SEQUENCE [LARGE SCALE GENOMIC DNA]</scope>
    <source>
        <strain evidence="4">SAF-2024a</strain>
        <tissue evidence="4">Leaf</tissue>
    </source>
</reference>
<dbReference type="Proteomes" id="UP001567538">
    <property type="component" value="Unassembled WGS sequence"/>
</dbReference>
<organism evidence="4 5">
    <name type="scientific">Salvia divinorum</name>
    <name type="common">Maria pastora</name>
    <name type="synonym">Diviner's sage</name>
    <dbReference type="NCBI Taxonomy" id="28513"/>
    <lineage>
        <taxon>Eukaryota</taxon>
        <taxon>Viridiplantae</taxon>
        <taxon>Streptophyta</taxon>
        <taxon>Embryophyta</taxon>
        <taxon>Tracheophyta</taxon>
        <taxon>Spermatophyta</taxon>
        <taxon>Magnoliopsida</taxon>
        <taxon>eudicotyledons</taxon>
        <taxon>Gunneridae</taxon>
        <taxon>Pentapetalae</taxon>
        <taxon>asterids</taxon>
        <taxon>lamiids</taxon>
        <taxon>Lamiales</taxon>
        <taxon>Lamiaceae</taxon>
        <taxon>Nepetoideae</taxon>
        <taxon>Mentheae</taxon>
        <taxon>Salviinae</taxon>
        <taxon>Salvia</taxon>
        <taxon>Salvia subgen. Calosphace</taxon>
    </lineage>
</organism>
<proteinExistence type="predicted"/>
<dbReference type="PANTHER" id="PTHR46122:SF5">
    <property type="entry name" value="F-BOX DOMAIN-CONTAINING PROTEIN"/>
    <property type="match status" value="1"/>
</dbReference>
<dbReference type="SUPFAM" id="SSF117281">
    <property type="entry name" value="Kelch motif"/>
    <property type="match status" value="1"/>
</dbReference>
<evidence type="ECO:0000256" key="3">
    <source>
        <dbReference type="SAM" id="MobiDB-lite"/>
    </source>
</evidence>
<dbReference type="GO" id="GO:0005634">
    <property type="term" value="C:nucleus"/>
    <property type="evidence" value="ECO:0007669"/>
    <property type="project" value="UniProtKB-ARBA"/>
</dbReference>
<dbReference type="InterPro" id="IPR006652">
    <property type="entry name" value="Kelch_1"/>
</dbReference>
<keyword evidence="1" id="KW-0880">Kelch repeat</keyword>
<dbReference type="FunFam" id="2.120.10.80:FF:000007">
    <property type="entry name" value="F-box/kelch-repeat protein SKIP11"/>
    <property type="match status" value="1"/>
</dbReference>
<evidence type="ECO:0000313" key="4">
    <source>
        <dbReference type="EMBL" id="KAL1553298.1"/>
    </source>
</evidence>
<dbReference type="AlphaFoldDB" id="A0ABD1HDH0"/>